<reference evidence="4 6" key="2">
    <citation type="submission" date="2018-10" db="EMBL/GenBank/DDBJ databases">
        <title>Genomic Encyclopedia of Archaeal and Bacterial Type Strains, Phase II (KMG-II): from individual species to whole genera.</title>
        <authorList>
            <person name="Goeker M."/>
        </authorList>
    </citation>
    <scope>NUCLEOTIDE SEQUENCE [LARGE SCALE GENOMIC DNA]</scope>
    <source>
        <strain evidence="4 6">DSM 21886</strain>
    </source>
</reference>
<feature type="chain" id="PRO_5019713876" description="EF-hand domain-containing protein" evidence="2">
    <location>
        <begin position="22"/>
        <end position="407"/>
    </location>
</feature>
<feature type="compositionally biased region" description="Polar residues" evidence="1">
    <location>
        <begin position="247"/>
        <end position="256"/>
    </location>
</feature>
<dbReference type="Proteomes" id="UP000233767">
    <property type="component" value="Unassembled WGS sequence"/>
</dbReference>
<evidence type="ECO:0000313" key="4">
    <source>
        <dbReference type="EMBL" id="RLJ24502.1"/>
    </source>
</evidence>
<gene>
    <name evidence="3" type="ORF">B0G92_1811</name>
    <name evidence="4" type="ORF">CLV50_2383</name>
</gene>
<evidence type="ECO:0000256" key="2">
    <source>
        <dbReference type="SAM" id="SignalP"/>
    </source>
</evidence>
<dbReference type="Proteomes" id="UP000275027">
    <property type="component" value="Unassembled WGS sequence"/>
</dbReference>
<feature type="compositionally biased region" description="Low complexity" evidence="1">
    <location>
        <begin position="257"/>
        <end position="303"/>
    </location>
</feature>
<evidence type="ECO:0000256" key="1">
    <source>
        <dbReference type="SAM" id="MobiDB-lite"/>
    </source>
</evidence>
<reference evidence="3 5" key="1">
    <citation type="submission" date="2017-12" db="EMBL/GenBank/DDBJ databases">
        <title>Genomic Encyclopedia of Type Strains, Phase III (KMG-III): the genomes of soil and plant-associated and newly described type strains.</title>
        <authorList>
            <person name="Whitman W."/>
        </authorList>
    </citation>
    <scope>NUCLEOTIDE SEQUENCE [LARGE SCALE GENOMIC DNA]</scope>
    <source>
        <strain evidence="3 5">IP-10</strain>
    </source>
</reference>
<evidence type="ECO:0000313" key="6">
    <source>
        <dbReference type="Proteomes" id="UP000275027"/>
    </source>
</evidence>
<evidence type="ECO:0008006" key="7">
    <source>
        <dbReference type="Google" id="ProtNLM"/>
    </source>
</evidence>
<evidence type="ECO:0000313" key="5">
    <source>
        <dbReference type="Proteomes" id="UP000233767"/>
    </source>
</evidence>
<organism evidence="4 6">
    <name type="scientific">Flavobacterium lindanitolerans</name>
    <dbReference type="NCBI Taxonomy" id="428988"/>
    <lineage>
        <taxon>Bacteria</taxon>
        <taxon>Pseudomonadati</taxon>
        <taxon>Bacteroidota</taxon>
        <taxon>Flavobacteriia</taxon>
        <taxon>Flavobacteriales</taxon>
        <taxon>Flavobacteriaceae</taxon>
        <taxon>Flavobacterium</taxon>
    </lineage>
</organism>
<accession>A0A497U2S2</accession>
<evidence type="ECO:0000313" key="3">
    <source>
        <dbReference type="EMBL" id="PKW30162.1"/>
    </source>
</evidence>
<feature type="compositionally biased region" description="Gly residues" evidence="1">
    <location>
        <begin position="389"/>
        <end position="407"/>
    </location>
</feature>
<feature type="compositionally biased region" description="Basic and acidic residues" evidence="1">
    <location>
        <begin position="219"/>
        <end position="230"/>
    </location>
</feature>
<name>A0A497U2S2_9FLAO</name>
<feature type="compositionally biased region" description="Polar residues" evidence="1">
    <location>
        <begin position="304"/>
        <end position="330"/>
    </location>
</feature>
<dbReference type="EMBL" id="RCCB01000012">
    <property type="protein sequence ID" value="RLJ24502.1"/>
    <property type="molecule type" value="Genomic_DNA"/>
</dbReference>
<feature type="region of interest" description="Disordered" evidence="1">
    <location>
        <begin position="245"/>
        <end position="407"/>
    </location>
</feature>
<dbReference type="AlphaFoldDB" id="A0A497U2S2"/>
<keyword evidence="2" id="KW-0732">Signal</keyword>
<feature type="region of interest" description="Disordered" evidence="1">
    <location>
        <begin position="218"/>
        <end position="237"/>
    </location>
</feature>
<dbReference type="RefSeq" id="WP_101471849.1">
    <property type="nucleotide sequence ID" value="NZ_PJND01000007.1"/>
</dbReference>
<dbReference type="EMBL" id="PJND01000007">
    <property type="protein sequence ID" value="PKW30162.1"/>
    <property type="molecule type" value="Genomic_DNA"/>
</dbReference>
<feature type="signal peptide" evidence="2">
    <location>
        <begin position="1"/>
        <end position="21"/>
    </location>
</feature>
<sequence length="407" mass="46226">MKAKFITSALFAFLFATQIQAQDRTTVTANSSDISDNLDLRAVASIFGDSQDLADFERRLNDPKTQISNLDLNGDNKVDYLRVIETVENNTHLIIIQSVLERDIYQDVATIEVERDSNNNVQVQVVGDVYMYGTNYIYEPVYVTRPVIFNVFWTNYYRPYYSPWYWSYYPSYYYTWNPYPIYRYHRHVHNHINVHNNYYYVNTRRSSRAVAMYNTRRSNGYERQHPDRSFAQRNNNVSNRYELVQTRGGSTRNQSATTGSRNSNVTRSTTTGTRNSVTANRSSDPTITETRTTGTRTPDRGFTSSTRNTTRSEGTTVRANSTRTTSSRIETPTRVENTRNTPTRSYETPNRASTPRVESSTRSSAPSNANISRGNSAPRQSAPQQSRGNDGGGSRGNSGSRGGGSRG</sequence>
<feature type="compositionally biased region" description="Polar residues" evidence="1">
    <location>
        <begin position="338"/>
        <end position="385"/>
    </location>
</feature>
<comment type="caution">
    <text evidence="4">The sequence shown here is derived from an EMBL/GenBank/DDBJ whole genome shotgun (WGS) entry which is preliminary data.</text>
</comment>
<proteinExistence type="predicted"/>
<keyword evidence="5" id="KW-1185">Reference proteome</keyword>
<protein>
    <recommendedName>
        <fullName evidence="7">EF-hand domain-containing protein</fullName>
    </recommendedName>
</protein>